<feature type="domain" description="Cobalamin adenosyltransferase-like" evidence="8">
    <location>
        <begin position="8"/>
        <end position="165"/>
    </location>
</feature>
<dbReference type="AlphaFoldDB" id="A0A845BNF5"/>
<comment type="caution">
    <text evidence="9">The sequence shown here is derived from an EMBL/GenBank/DDBJ whole genome shotgun (WGS) entry which is preliminary data.</text>
</comment>
<dbReference type="GO" id="GO:0009236">
    <property type="term" value="P:cobalamin biosynthetic process"/>
    <property type="evidence" value="ECO:0007669"/>
    <property type="project" value="UniProtKB-UniRule"/>
</dbReference>
<sequence length="185" mass="20082">MGNRLSKIMTRTGDDGTTGLGDGSRLGKESPRIAALGDVDELNCCMGLLLAEPLPEHVAVFLGAVQHDLFDLGSELAVPGYSALKEGHVARLEQFLTECNAALPMLKEFILPGGSRQAALAHQVRSVCRRAERALVLLAREEDVSQAACQYLNRLSDLMFVLARVLNRDAGVTDVLWQPHRYGDA</sequence>
<dbReference type="FunFam" id="1.20.1200.10:FF:000001">
    <property type="entry name" value="Cob(I)yrinic acid a,c-diamide adenosyltransferase"/>
    <property type="match status" value="1"/>
</dbReference>
<dbReference type="Pfam" id="PF01923">
    <property type="entry name" value="Cob_adeno_trans"/>
    <property type="match status" value="1"/>
</dbReference>
<dbReference type="EC" id="2.5.1.-" evidence="6"/>
<gene>
    <name evidence="9" type="ORF">GQF02_12575</name>
</gene>
<evidence type="ECO:0000256" key="7">
    <source>
        <dbReference type="SAM" id="MobiDB-lite"/>
    </source>
</evidence>
<evidence type="ECO:0000256" key="6">
    <source>
        <dbReference type="RuleBase" id="RU366026"/>
    </source>
</evidence>
<dbReference type="NCBIfam" id="TIGR00636">
    <property type="entry name" value="PduO_Nterm"/>
    <property type="match status" value="1"/>
</dbReference>
<evidence type="ECO:0000256" key="5">
    <source>
        <dbReference type="ARBA" id="ARBA00022840"/>
    </source>
</evidence>
<reference evidence="9 10" key="1">
    <citation type="submission" date="2019-12" db="EMBL/GenBank/DDBJ databases">
        <title>Neisseriaceae gen. nov. sp. Genome sequencing and assembly.</title>
        <authorList>
            <person name="Liu Z."/>
            <person name="Li A."/>
        </authorList>
    </citation>
    <scope>NUCLEOTIDE SEQUENCE [LARGE SCALE GENOMIC DNA]</scope>
    <source>
        <strain evidence="9 10">B2N2-7</strain>
    </source>
</reference>
<dbReference type="InterPro" id="IPR016030">
    <property type="entry name" value="CblAdoTrfase-like"/>
</dbReference>
<protein>
    <recommendedName>
        <fullName evidence="6">Cobalamin adenosyltransferase</fullName>
        <ecNumber evidence="6">2.5.1.-</ecNumber>
    </recommendedName>
</protein>
<dbReference type="PANTHER" id="PTHR12213:SF0">
    <property type="entry name" value="CORRINOID ADENOSYLTRANSFERASE MMAB"/>
    <property type="match status" value="1"/>
</dbReference>
<evidence type="ECO:0000256" key="4">
    <source>
        <dbReference type="ARBA" id="ARBA00022741"/>
    </source>
</evidence>
<evidence type="ECO:0000313" key="10">
    <source>
        <dbReference type="Proteomes" id="UP000467214"/>
    </source>
</evidence>
<dbReference type="InterPro" id="IPR036451">
    <property type="entry name" value="CblAdoTrfase-like_sf"/>
</dbReference>
<dbReference type="Gene3D" id="1.20.1200.10">
    <property type="entry name" value="Cobalamin adenosyltransferase-like"/>
    <property type="match status" value="1"/>
</dbReference>
<dbReference type="PANTHER" id="PTHR12213">
    <property type="entry name" value="CORRINOID ADENOSYLTRANSFERASE"/>
    <property type="match status" value="1"/>
</dbReference>
<keyword evidence="5 6" id="KW-0067">ATP-binding</keyword>
<evidence type="ECO:0000259" key="8">
    <source>
        <dbReference type="Pfam" id="PF01923"/>
    </source>
</evidence>
<evidence type="ECO:0000256" key="2">
    <source>
        <dbReference type="ARBA" id="ARBA00011233"/>
    </source>
</evidence>
<comment type="similarity">
    <text evidence="1 6">Belongs to the Cob(I)alamin adenosyltransferase family.</text>
</comment>
<dbReference type="Proteomes" id="UP000467214">
    <property type="component" value="Unassembled WGS sequence"/>
</dbReference>
<keyword evidence="6" id="KW-0169">Cobalamin biosynthesis</keyword>
<evidence type="ECO:0000313" key="9">
    <source>
        <dbReference type="EMBL" id="MXR37809.1"/>
    </source>
</evidence>
<comment type="catalytic activity">
    <reaction evidence="6">
        <text>2 cob(II)alamin + AH2 + 2 ATP = 2 adenosylcob(III)alamin + 2 triphosphate + A + 2 H(+)</text>
        <dbReference type="Rhea" id="RHEA:53304"/>
        <dbReference type="ChEBI" id="CHEBI:13193"/>
        <dbReference type="ChEBI" id="CHEBI:15378"/>
        <dbReference type="ChEBI" id="CHEBI:16304"/>
        <dbReference type="ChEBI" id="CHEBI:17499"/>
        <dbReference type="ChEBI" id="CHEBI:18036"/>
        <dbReference type="ChEBI" id="CHEBI:18408"/>
        <dbReference type="ChEBI" id="CHEBI:30616"/>
    </reaction>
</comment>
<name>A0A845BNF5_9NEIS</name>
<keyword evidence="10" id="KW-1185">Reference proteome</keyword>
<proteinExistence type="inferred from homology"/>
<feature type="region of interest" description="Disordered" evidence="7">
    <location>
        <begin position="1"/>
        <end position="27"/>
    </location>
</feature>
<dbReference type="GO" id="GO:0008817">
    <property type="term" value="F:corrinoid adenosyltransferase activity"/>
    <property type="evidence" value="ECO:0007669"/>
    <property type="project" value="TreeGrafter"/>
</dbReference>
<organism evidence="9 10">
    <name type="scientific">Craterilacuibacter sinensis</name>
    <dbReference type="NCBI Taxonomy" id="2686017"/>
    <lineage>
        <taxon>Bacteria</taxon>
        <taxon>Pseudomonadati</taxon>
        <taxon>Pseudomonadota</taxon>
        <taxon>Betaproteobacteria</taxon>
        <taxon>Neisseriales</taxon>
        <taxon>Neisseriaceae</taxon>
        <taxon>Craterilacuibacter</taxon>
    </lineage>
</organism>
<comment type="subunit">
    <text evidence="2">Homotrimer.</text>
</comment>
<dbReference type="InterPro" id="IPR029499">
    <property type="entry name" value="PduO-typ"/>
</dbReference>
<accession>A0A845BNF5</accession>
<dbReference type="GO" id="GO:0005524">
    <property type="term" value="F:ATP binding"/>
    <property type="evidence" value="ECO:0007669"/>
    <property type="project" value="UniProtKB-UniRule"/>
</dbReference>
<keyword evidence="4 6" id="KW-0547">Nucleotide-binding</keyword>
<keyword evidence="3 6" id="KW-0808">Transferase</keyword>
<dbReference type="EMBL" id="WSSB01000012">
    <property type="protein sequence ID" value="MXR37809.1"/>
    <property type="molecule type" value="Genomic_DNA"/>
</dbReference>
<evidence type="ECO:0000256" key="1">
    <source>
        <dbReference type="ARBA" id="ARBA00007487"/>
    </source>
</evidence>
<evidence type="ECO:0000256" key="3">
    <source>
        <dbReference type="ARBA" id="ARBA00022679"/>
    </source>
</evidence>
<dbReference type="SUPFAM" id="SSF89028">
    <property type="entry name" value="Cobalamin adenosyltransferase-like"/>
    <property type="match status" value="1"/>
</dbReference>
<dbReference type="RefSeq" id="WP_160797617.1">
    <property type="nucleotide sequence ID" value="NZ_WSSB01000012.1"/>
</dbReference>